<feature type="region of interest" description="Disordered" evidence="1">
    <location>
        <begin position="324"/>
        <end position="345"/>
    </location>
</feature>
<feature type="region of interest" description="Disordered" evidence="1">
    <location>
        <begin position="490"/>
        <end position="513"/>
    </location>
</feature>
<keyword evidence="3" id="KW-1185">Reference proteome</keyword>
<protein>
    <submittedName>
        <fullName evidence="2">Uncharacterized protein</fullName>
    </submittedName>
</protein>
<sequence>MAANASAHKLRIEIGSEDWSRSLVSFDAGQDQRSNSGLILTTGTLELGNVIGIPGSLNPRSADGRNRWWRGQLVEIWVTDSTGTEVKHRHGHLYILKAPLPPQNGILRLELGCILSLRNFAQPDDDKSGVVPGNVTNRTAIVNSLLSAAGCPNCVDAIDDYPLRTRQPKQGGSYVDQAGQIAFGGLKSLYQDGNGLIRAVSNRLNYGGSSTAIEIGHDEVSYEASEGSETPCEVIKCVGVLKKLTDNWGTEENFSEEYGPASVVNPSAGSDIILLRRVETKETRNEDGKQRTELIVAPAGIVSPDVFPRSLEIVLDSYTEEEHRYEDFGQRTTSPIDGPAGEDSDKDAPKLWQILTTIRRFFSVAAPEYFEALSAPSQAFWRREVIIANAAVFEYKYTKDELVEKTTRTTREPRSAIVGAEETQFPINLDISEIETVEYQRKNPRVGKIIETLIQVVARAFPNLEPDEGASALDRLFQKLALITKSRKVRGSDSGQCNPPQAERKPERWSEEEEPIEAETRFAIAPLDALHQERERVIQLDVGVVSKQQLGEIAQIKGVELIGQAQGITLQLPLLDLFLSNWSPFIVLDVIEPDGTALRVLTNGIQISHDPNQAIVGFTGIWLGTGKIGQPDRFEAPYYSVTVEGDLAISTPPILNTNYRGGARGGGTFSLLPYSPQTYSNSYRGGAKSGGRTTISDTNFPDGLVVDEFDNPVVDEFGNFVVIYRAPVIDELGNAIVDELDNFVTE</sequence>
<name>A0A1Z4JP91_LEPBY</name>
<dbReference type="Proteomes" id="UP000217895">
    <property type="component" value="Chromosome"/>
</dbReference>
<accession>A0A1Z4JP91</accession>
<dbReference type="AlphaFoldDB" id="A0A1Z4JP91"/>
<evidence type="ECO:0000313" key="2">
    <source>
        <dbReference type="EMBL" id="BAY58458.1"/>
    </source>
</evidence>
<evidence type="ECO:0000256" key="1">
    <source>
        <dbReference type="SAM" id="MobiDB-lite"/>
    </source>
</evidence>
<organism evidence="2 3">
    <name type="scientific">Leptolyngbya boryana NIES-2135</name>
    <dbReference type="NCBI Taxonomy" id="1973484"/>
    <lineage>
        <taxon>Bacteria</taxon>
        <taxon>Bacillati</taxon>
        <taxon>Cyanobacteriota</taxon>
        <taxon>Cyanophyceae</taxon>
        <taxon>Leptolyngbyales</taxon>
        <taxon>Leptolyngbyaceae</taxon>
        <taxon>Leptolyngbya group</taxon>
        <taxon>Leptolyngbya</taxon>
    </lineage>
</organism>
<gene>
    <name evidence="2" type="ORF">NIES2135_53310</name>
</gene>
<proteinExistence type="predicted"/>
<evidence type="ECO:0000313" key="3">
    <source>
        <dbReference type="Proteomes" id="UP000217895"/>
    </source>
</evidence>
<dbReference type="EMBL" id="AP018203">
    <property type="protein sequence ID" value="BAY58458.1"/>
    <property type="molecule type" value="Genomic_DNA"/>
</dbReference>
<reference evidence="2 3" key="1">
    <citation type="submission" date="2017-06" db="EMBL/GenBank/DDBJ databases">
        <title>Genome sequencing of cyanobaciteial culture collection at National Institute for Environmental Studies (NIES).</title>
        <authorList>
            <person name="Hirose Y."/>
            <person name="Shimura Y."/>
            <person name="Fujisawa T."/>
            <person name="Nakamura Y."/>
            <person name="Kawachi M."/>
        </authorList>
    </citation>
    <scope>NUCLEOTIDE SEQUENCE [LARGE SCALE GENOMIC DNA]</scope>
    <source>
        <strain evidence="2 3">NIES-2135</strain>
    </source>
</reference>